<dbReference type="PIRSF" id="PIRSF006630">
    <property type="entry name" value="NADS_GAT"/>
    <property type="match status" value="1"/>
</dbReference>
<protein>
    <recommendedName>
        <fullName evidence="7">Glutamine-dependent NAD(+) synthetase</fullName>
        <ecNumber evidence="7">6.3.5.1</ecNumber>
    </recommendedName>
    <alternativeName>
        <fullName evidence="7">NAD(+) synthase [glutamine-hydrolyzing]</fullName>
    </alternativeName>
</protein>
<comment type="catalytic activity">
    <reaction evidence="7">
        <text>deamido-NAD(+) + L-glutamine + ATP + H2O = L-glutamate + AMP + diphosphate + NAD(+) + H(+)</text>
        <dbReference type="Rhea" id="RHEA:24384"/>
        <dbReference type="ChEBI" id="CHEBI:15377"/>
        <dbReference type="ChEBI" id="CHEBI:15378"/>
        <dbReference type="ChEBI" id="CHEBI:29985"/>
        <dbReference type="ChEBI" id="CHEBI:30616"/>
        <dbReference type="ChEBI" id="CHEBI:33019"/>
        <dbReference type="ChEBI" id="CHEBI:57540"/>
        <dbReference type="ChEBI" id="CHEBI:58359"/>
        <dbReference type="ChEBI" id="CHEBI:58437"/>
        <dbReference type="ChEBI" id="CHEBI:456215"/>
        <dbReference type="EC" id="6.3.5.1"/>
    </reaction>
</comment>
<evidence type="ECO:0000313" key="9">
    <source>
        <dbReference type="EMBL" id="MBR1135100.1"/>
    </source>
</evidence>
<sequence>MAADVFRITLAQLNPTVGDVAGNAARAREARAKAAADGADLVVLPELFMAGYPPPDLVREPAFQSTCRAAIETLAGETADGGPAVLIGTPWAEDDRLFNACALLDGGRIAALRFKANLPDGDQRRLFARGPAAGPVSVRGVRIGVAIGEDIRVEASSDDESVVETLAETGAEIIVVPSGSAYVRGGGDRRLSAAVAVVTGSDLPLVWLNQVGGQDGVVFDGASFALNADLSVATQLSGFAAEVVTLTWSRGADGWHGHGPVANAIDGDEADYAACVLGLRDHALKNGFSGVLLDLAGGISTVLSAEIAVDALGPDKVRGVLLPGRDTAPGANDDAKALAARLGITLDIWPIEAAVEGFEKILPRPLATGVQDDLLAHIRGTMLRALARTSGLLVVAASNTSDLPGRGTRHADDVSCGFAPLADISTMQVMRLAALRGRWTPGDARGRAVEATAPDACEG</sequence>
<organism evidence="9 10">
    <name type="scientific">Bradyrhizobium denitrificans</name>
    <dbReference type="NCBI Taxonomy" id="2734912"/>
    <lineage>
        <taxon>Bacteria</taxon>
        <taxon>Pseudomonadati</taxon>
        <taxon>Pseudomonadota</taxon>
        <taxon>Alphaproteobacteria</taxon>
        <taxon>Hyphomicrobiales</taxon>
        <taxon>Nitrobacteraceae</taxon>
        <taxon>Bradyrhizobium</taxon>
    </lineage>
</organism>
<evidence type="ECO:0000256" key="5">
    <source>
        <dbReference type="ARBA" id="ARBA00022840"/>
    </source>
</evidence>
<dbReference type="SUPFAM" id="SSF52402">
    <property type="entry name" value="Adenine nucleotide alpha hydrolases-like"/>
    <property type="match status" value="1"/>
</dbReference>
<evidence type="ECO:0000256" key="2">
    <source>
        <dbReference type="ARBA" id="ARBA00007145"/>
    </source>
</evidence>
<dbReference type="Pfam" id="PF02540">
    <property type="entry name" value="NAD_synthase"/>
    <property type="match status" value="1"/>
</dbReference>
<dbReference type="CDD" id="cd07570">
    <property type="entry name" value="GAT_Gln-NAD-synth"/>
    <property type="match status" value="1"/>
</dbReference>
<dbReference type="SUPFAM" id="SSF56317">
    <property type="entry name" value="Carbon-nitrogen hydrolase"/>
    <property type="match status" value="1"/>
</dbReference>
<comment type="pathway">
    <text evidence="1 7">Cofactor biosynthesis; NAD(+) biosynthesis; NAD(+) from deamido-NAD(+) (L-Gln route): step 1/1.</text>
</comment>
<dbReference type="PANTHER" id="PTHR23090">
    <property type="entry name" value="NH 3 /GLUTAMINE-DEPENDENT NAD + SYNTHETASE"/>
    <property type="match status" value="1"/>
</dbReference>
<dbReference type="EMBL" id="JAFCLK010000004">
    <property type="protein sequence ID" value="MBR1135100.1"/>
    <property type="molecule type" value="Genomic_DNA"/>
</dbReference>
<dbReference type="InterPro" id="IPR014729">
    <property type="entry name" value="Rossmann-like_a/b/a_fold"/>
</dbReference>
<dbReference type="RefSeq" id="WP_172236193.1">
    <property type="nucleotide sequence ID" value="NZ_JABFDP010000007.1"/>
</dbReference>
<gene>
    <name evidence="9" type="ORF">JQ619_04920</name>
</gene>
<dbReference type="Proteomes" id="UP001314635">
    <property type="component" value="Unassembled WGS sequence"/>
</dbReference>
<dbReference type="InterPro" id="IPR003010">
    <property type="entry name" value="C-N_Hydrolase"/>
</dbReference>
<keyword evidence="3 7" id="KW-0436">Ligase</keyword>
<evidence type="ECO:0000256" key="3">
    <source>
        <dbReference type="ARBA" id="ARBA00022598"/>
    </source>
</evidence>
<dbReference type="InterPro" id="IPR022310">
    <property type="entry name" value="NAD/GMP_synthase"/>
</dbReference>
<dbReference type="PROSITE" id="PS50263">
    <property type="entry name" value="CN_HYDROLASE"/>
    <property type="match status" value="1"/>
</dbReference>
<dbReference type="EC" id="6.3.5.1" evidence="7"/>
<dbReference type="InterPro" id="IPR014445">
    <property type="entry name" value="Gln-dep_NAD_synthase"/>
</dbReference>
<evidence type="ECO:0000256" key="7">
    <source>
        <dbReference type="PIRNR" id="PIRNR006630"/>
    </source>
</evidence>
<comment type="caution">
    <text evidence="9">The sequence shown here is derived from an EMBL/GenBank/DDBJ whole genome shotgun (WGS) entry which is preliminary data.</text>
</comment>
<name>A0ABS5G1K7_9BRAD</name>
<reference evidence="10" key="1">
    <citation type="journal article" date="2021" name="ISME J.">
        <title>Evolutionary origin and ecological implication of a unique nif island in free-living Bradyrhizobium lineages.</title>
        <authorList>
            <person name="Tao J."/>
        </authorList>
    </citation>
    <scope>NUCLEOTIDE SEQUENCE [LARGE SCALE GENOMIC DNA]</scope>
    <source>
        <strain evidence="10">SZCCT0094</strain>
    </source>
</reference>
<dbReference type="Gene3D" id="3.60.110.10">
    <property type="entry name" value="Carbon-nitrogen hydrolase"/>
    <property type="match status" value="1"/>
</dbReference>
<dbReference type="Gene3D" id="3.40.50.620">
    <property type="entry name" value="HUPs"/>
    <property type="match status" value="1"/>
</dbReference>
<keyword evidence="5 7" id="KW-0067">ATP-binding</keyword>
<keyword evidence="4 7" id="KW-0547">Nucleotide-binding</keyword>
<dbReference type="PANTHER" id="PTHR23090:SF9">
    <property type="entry name" value="GLUTAMINE-DEPENDENT NAD(+) SYNTHETASE"/>
    <property type="match status" value="1"/>
</dbReference>
<dbReference type="CDD" id="cd00553">
    <property type="entry name" value="NAD_synthase"/>
    <property type="match status" value="1"/>
</dbReference>
<dbReference type="InterPro" id="IPR036526">
    <property type="entry name" value="C-N_Hydrolase_sf"/>
</dbReference>
<evidence type="ECO:0000256" key="6">
    <source>
        <dbReference type="ARBA" id="ARBA00023027"/>
    </source>
</evidence>
<evidence type="ECO:0000256" key="4">
    <source>
        <dbReference type="ARBA" id="ARBA00022741"/>
    </source>
</evidence>
<comment type="similarity">
    <text evidence="2 7">In the C-terminal section; belongs to the NAD synthetase family.</text>
</comment>
<keyword evidence="6 7" id="KW-0520">NAD</keyword>
<proteinExistence type="inferred from homology"/>
<accession>A0ABS5G1K7</accession>
<feature type="domain" description="CN hydrolase" evidence="8">
    <location>
        <begin position="6"/>
        <end position="250"/>
    </location>
</feature>
<evidence type="ECO:0000313" key="10">
    <source>
        <dbReference type="Proteomes" id="UP001314635"/>
    </source>
</evidence>
<evidence type="ECO:0000256" key="1">
    <source>
        <dbReference type="ARBA" id="ARBA00005188"/>
    </source>
</evidence>
<keyword evidence="10" id="KW-1185">Reference proteome</keyword>
<dbReference type="InterPro" id="IPR003694">
    <property type="entry name" value="NAD_synthase"/>
</dbReference>
<evidence type="ECO:0000259" key="8">
    <source>
        <dbReference type="PROSITE" id="PS50263"/>
    </source>
</evidence>
<dbReference type="Pfam" id="PF00795">
    <property type="entry name" value="CN_hydrolase"/>
    <property type="match status" value="1"/>
</dbReference>